<accession>A0A5K7YRN1</accession>
<gene>
    <name evidence="5" type="ORF">DSCA_49250</name>
</gene>
<dbReference type="AlphaFoldDB" id="A0A5K7YRN1"/>
<dbReference type="Proteomes" id="UP000427906">
    <property type="component" value="Chromosome"/>
</dbReference>
<evidence type="ECO:0000256" key="2">
    <source>
        <dbReference type="ARBA" id="ARBA00022989"/>
    </source>
</evidence>
<dbReference type="InterPro" id="IPR011701">
    <property type="entry name" value="MFS"/>
</dbReference>
<feature type="transmembrane region" description="Helical" evidence="4">
    <location>
        <begin position="401"/>
        <end position="421"/>
    </location>
</feature>
<dbReference type="PANTHER" id="PTHR23530">
    <property type="entry name" value="TRANSPORT PROTEIN-RELATED"/>
    <property type="match status" value="1"/>
</dbReference>
<dbReference type="Pfam" id="PF07690">
    <property type="entry name" value="MFS_1"/>
    <property type="match status" value="1"/>
</dbReference>
<evidence type="ECO:0000256" key="3">
    <source>
        <dbReference type="ARBA" id="ARBA00023136"/>
    </source>
</evidence>
<sequence length="508" mass="55560">MAIASFLAFILKNHVLYYPLCVQARRAAPRRTGSGKILRERYGFNLQSGDRPLKTDMSDPAAHSPFSVNNVRMFIAFRVFFNCRFYYPIFTVLFLDFGLTVAQFSILNAVWAATIVMAEVPSGALADIIGRRRLLVFAAVSMLVEMAIFCIAPMGNIPLLFSFFLVNRVLSGLAEAAASGADEAIAYDALQARGMADQWGRVLDVQMRLRSVMFILTMTIGAAVYDPDLMTRMASAVGSDHVFIQSQTLRFPLYLTFLLAVLALAAVLRLEEICPAPEADGTCEKPFGGSAMDAFRLTLSTGGWILKTPFVLAVILFGMLFDGILRMVITLASQYYRLVDLPESVFGILGSVMAVAGLFIPRLALRIAENRSPAFCLWTTAATALAGLCGMAFFWPIAGLFPALVAFSALYMVGFYVSYFVNQQASSSRRATVLSFKGLAYNLSYGFIGLVYAGLLEAKKAGFDAVGMPPQGVENMVFRDTFFWFPLSLAAGLVLMSAGALVLRNRKP</sequence>
<dbReference type="InterPro" id="IPR036259">
    <property type="entry name" value="MFS_trans_sf"/>
</dbReference>
<proteinExistence type="predicted"/>
<name>A0A5K7YRN1_9BACT</name>
<keyword evidence="1 4" id="KW-0812">Transmembrane</keyword>
<dbReference type="SUPFAM" id="SSF103473">
    <property type="entry name" value="MFS general substrate transporter"/>
    <property type="match status" value="1"/>
</dbReference>
<protein>
    <recommendedName>
        <fullName evidence="7">MFS transporter</fullName>
    </recommendedName>
</protein>
<feature type="transmembrane region" description="Helical" evidence="4">
    <location>
        <begin position="375"/>
        <end position="395"/>
    </location>
</feature>
<dbReference type="GO" id="GO:0022857">
    <property type="term" value="F:transmembrane transporter activity"/>
    <property type="evidence" value="ECO:0007669"/>
    <property type="project" value="InterPro"/>
</dbReference>
<evidence type="ECO:0000256" key="4">
    <source>
        <dbReference type="SAM" id="Phobius"/>
    </source>
</evidence>
<keyword evidence="2 4" id="KW-1133">Transmembrane helix</keyword>
<dbReference type="InterPro" id="IPR053160">
    <property type="entry name" value="MFS_DHA3_Transporter"/>
</dbReference>
<feature type="transmembrane region" description="Helical" evidence="4">
    <location>
        <begin position="251"/>
        <end position="268"/>
    </location>
</feature>
<organism evidence="5 6">
    <name type="scientific">Desulfosarcina alkanivorans</name>
    <dbReference type="NCBI Taxonomy" id="571177"/>
    <lineage>
        <taxon>Bacteria</taxon>
        <taxon>Pseudomonadati</taxon>
        <taxon>Thermodesulfobacteriota</taxon>
        <taxon>Desulfobacteria</taxon>
        <taxon>Desulfobacterales</taxon>
        <taxon>Desulfosarcinaceae</taxon>
        <taxon>Desulfosarcina</taxon>
    </lineage>
</organism>
<keyword evidence="6" id="KW-1185">Reference proteome</keyword>
<feature type="transmembrane region" description="Helical" evidence="4">
    <location>
        <begin position="134"/>
        <end position="161"/>
    </location>
</feature>
<feature type="transmembrane region" description="Helical" evidence="4">
    <location>
        <begin position="433"/>
        <end position="455"/>
    </location>
</feature>
<feature type="transmembrane region" description="Helical" evidence="4">
    <location>
        <begin position="344"/>
        <end position="363"/>
    </location>
</feature>
<feature type="transmembrane region" description="Helical" evidence="4">
    <location>
        <begin position="310"/>
        <end position="332"/>
    </location>
</feature>
<evidence type="ECO:0000313" key="6">
    <source>
        <dbReference type="Proteomes" id="UP000427906"/>
    </source>
</evidence>
<dbReference type="PANTHER" id="PTHR23530:SF1">
    <property type="entry name" value="PERMEASE, MAJOR FACILITATOR SUPERFAMILY-RELATED"/>
    <property type="match status" value="1"/>
</dbReference>
<dbReference type="KEGG" id="dalk:DSCA_49250"/>
<evidence type="ECO:0008006" key="7">
    <source>
        <dbReference type="Google" id="ProtNLM"/>
    </source>
</evidence>
<evidence type="ECO:0000313" key="5">
    <source>
        <dbReference type="EMBL" id="BBO70995.1"/>
    </source>
</evidence>
<dbReference type="EMBL" id="AP021874">
    <property type="protein sequence ID" value="BBO70995.1"/>
    <property type="molecule type" value="Genomic_DNA"/>
</dbReference>
<reference evidence="5 6" key="1">
    <citation type="submission" date="2019-11" db="EMBL/GenBank/DDBJ databases">
        <title>Comparative genomics of hydrocarbon-degrading Desulfosarcina strains.</title>
        <authorList>
            <person name="Watanabe M."/>
            <person name="Kojima H."/>
            <person name="Fukui M."/>
        </authorList>
    </citation>
    <scope>NUCLEOTIDE SEQUENCE [LARGE SCALE GENOMIC DNA]</scope>
    <source>
        <strain evidence="5 6">PL12</strain>
    </source>
</reference>
<evidence type="ECO:0000256" key="1">
    <source>
        <dbReference type="ARBA" id="ARBA00022692"/>
    </source>
</evidence>
<keyword evidence="3 4" id="KW-0472">Membrane</keyword>
<feature type="transmembrane region" description="Helical" evidence="4">
    <location>
        <begin position="85"/>
        <end position="114"/>
    </location>
</feature>
<dbReference type="Gene3D" id="1.20.1250.20">
    <property type="entry name" value="MFS general substrate transporter like domains"/>
    <property type="match status" value="1"/>
</dbReference>
<feature type="transmembrane region" description="Helical" evidence="4">
    <location>
        <begin position="482"/>
        <end position="503"/>
    </location>
</feature>